<name>A0A0G0LMW3_9BACT</name>
<dbReference type="AlphaFoldDB" id="A0A0G0LMW3"/>
<dbReference type="HAMAP" id="MF_00385">
    <property type="entry name" value="Ribosomal_bS16"/>
    <property type="match status" value="1"/>
</dbReference>
<dbReference type="GO" id="GO:0006412">
    <property type="term" value="P:translation"/>
    <property type="evidence" value="ECO:0007669"/>
    <property type="project" value="UniProtKB-UniRule"/>
</dbReference>
<dbReference type="PROSITE" id="PS00732">
    <property type="entry name" value="RIBOSOMAL_S16"/>
    <property type="match status" value="1"/>
</dbReference>
<evidence type="ECO:0000256" key="3">
    <source>
        <dbReference type="HAMAP-Rule" id="MF_00385"/>
    </source>
</evidence>
<sequence>MIAIRLSRFGRKKAPFYRVVAVDSRKKATGMVLKTLGTWNPAKKEFKINKDELKVWVEKGAQVSATVKKLISTK</sequence>
<dbReference type="InterPro" id="IPR020592">
    <property type="entry name" value="Ribosomal_bS16_CS"/>
</dbReference>
<keyword evidence="2 3" id="KW-0687">Ribonucleoprotein</keyword>
<comment type="similarity">
    <text evidence="3">Belongs to the bacterial ribosomal protein bS16 family.</text>
</comment>
<dbReference type="GO" id="GO:0005737">
    <property type="term" value="C:cytoplasm"/>
    <property type="evidence" value="ECO:0007669"/>
    <property type="project" value="UniProtKB-ARBA"/>
</dbReference>
<reference evidence="4 5" key="1">
    <citation type="journal article" date="2015" name="Nature">
        <title>rRNA introns, odd ribosomes, and small enigmatic genomes across a large radiation of phyla.</title>
        <authorList>
            <person name="Brown C.T."/>
            <person name="Hug L.A."/>
            <person name="Thomas B.C."/>
            <person name="Sharon I."/>
            <person name="Castelle C.J."/>
            <person name="Singh A."/>
            <person name="Wilkins M.J."/>
            <person name="Williams K.H."/>
            <person name="Banfield J.F."/>
        </authorList>
    </citation>
    <scope>NUCLEOTIDE SEQUENCE [LARGE SCALE GENOMIC DNA]</scope>
</reference>
<protein>
    <recommendedName>
        <fullName evidence="3">Small ribosomal subunit protein bS16</fullName>
    </recommendedName>
</protein>
<evidence type="ECO:0000256" key="2">
    <source>
        <dbReference type="ARBA" id="ARBA00023274"/>
    </source>
</evidence>
<dbReference type="EMBL" id="LBVU01000002">
    <property type="protein sequence ID" value="KKQ92387.1"/>
    <property type="molecule type" value="Genomic_DNA"/>
</dbReference>
<accession>A0A0G0LMW3</accession>
<dbReference type="InterPro" id="IPR023803">
    <property type="entry name" value="Ribosomal_bS16_dom_sf"/>
</dbReference>
<dbReference type="NCBIfam" id="TIGR00002">
    <property type="entry name" value="S16"/>
    <property type="match status" value="1"/>
</dbReference>
<evidence type="ECO:0000313" key="4">
    <source>
        <dbReference type="EMBL" id="KKQ92387.1"/>
    </source>
</evidence>
<dbReference type="PANTHER" id="PTHR12919">
    <property type="entry name" value="30S RIBOSOMAL PROTEIN S16"/>
    <property type="match status" value="1"/>
</dbReference>
<dbReference type="SUPFAM" id="SSF54565">
    <property type="entry name" value="Ribosomal protein S16"/>
    <property type="match status" value="1"/>
</dbReference>
<dbReference type="STRING" id="1618572.UT17_C0002G0050"/>
<dbReference type="GO" id="GO:0003735">
    <property type="term" value="F:structural constituent of ribosome"/>
    <property type="evidence" value="ECO:0007669"/>
    <property type="project" value="InterPro"/>
</dbReference>
<evidence type="ECO:0000313" key="5">
    <source>
        <dbReference type="Proteomes" id="UP000034774"/>
    </source>
</evidence>
<dbReference type="Proteomes" id="UP000034774">
    <property type="component" value="Unassembled WGS sequence"/>
</dbReference>
<gene>
    <name evidence="3" type="primary">rpsP</name>
    <name evidence="4" type="ORF">UT17_C0002G0050</name>
</gene>
<dbReference type="InterPro" id="IPR000307">
    <property type="entry name" value="Ribosomal_bS16"/>
</dbReference>
<dbReference type="Gene3D" id="3.30.1320.10">
    <property type="match status" value="1"/>
</dbReference>
<comment type="caution">
    <text evidence="4">The sequence shown here is derived from an EMBL/GenBank/DDBJ whole genome shotgun (WGS) entry which is preliminary data.</text>
</comment>
<evidence type="ECO:0000256" key="1">
    <source>
        <dbReference type="ARBA" id="ARBA00022980"/>
    </source>
</evidence>
<proteinExistence type="inferred from homology"/>
<dbReference type="PANTHER" id="PTHR12919:SF20">
    <property type="entry name" value="SMALL RIBOSOMAL SUBUNIT PROTEIN BS16M"/>
    <property type="match status" value="1"/>
</dbReference>
<keyword evidence="1 3" id="KW-0689">Ribosomal protein</keyword>
<dbReference type="Pfam" id="PF00886">
    <property type="entry name" value="Ribosomal_S16"/>
    <property type="match status" value="1"/>
</dbReference>
<dbReference type="GO" id="GO:0015935">
    <property type="term" value="C:small ribosomal subunit"/>
    <property type="evidence" value="ECO:0007669"/>
    <property type="project" value="TreeGrafter"/>
</dbReference>
<organism evidence="4 5">
    <name type="scientific">Candidatus Woesebacteria bacterium GW2011_GWB1_39_10</name>
    <dbReference type="NCBI Taxonomy" id="1618572"/>
    <lineage>
        <taxon>Bacteria</taxon>
        <taxon>Candidatus Woeseibacteriota</taxon>
    </lineage>
</organism>